<dbReference type="InterPro" id="IPR036318">
    <property type="entry name" value="FAD-bd_PCMH-like_sf"/>
</dbReference>
<feature type="domain" description="FAD-binding PCMH-type" evidence="5">
    <location>
        <begin position="41"/>
        <end position="219"/>
    </location>
</feature>
<accession>A0AA35CQ03</accession>
<evidence type="ECO:0000256" key="2">
    <source>
        <dbReference type="ARBA" id="ARBA00022630"/>
    </source>
</evidence>
<dbReference type="GO" id="GO:0016491">
    <property type="term" value="F:oxidoreductase activity"/>
    <property type="evidence" value="ECO:0007669"/>
    <property type="project" value="UniProtKB-KW"/>
</dbReference>
<keyword evidence="4" id="KW-0560">Oxidoreductase</keyword>
<dbReference type="InterPro" id="IPR004113">
    <property type="entry name" value="FAD-bd_oxidored_4_C"/>
</dbReference>
<dbReference type="Pfam" id="PF01565">
    <property type="entry name" value="FAD_binding_4"/>
    <property type="match status" value="1"/>
</dbReference>
<keyword evidence="2" id="KW-0285">Flavoprotein</keyword>
<reference evidence="6" key="1">
    <citation type="submission" date="2022-03" db="EMBL/GenBank/DDBJ databases">
        <title>Complete genome sequence of Caldinitratiruptor microaerophilus.</title>
        <authorList>
            <person name="Mukaiyama R."/>
            <person name="Nishiyama T."/>
            <person name="Ueda K."/>
        </authorList>
    </citation>
    <scope>NUCLEOTIDE SEQUENCE</scope>
    <source>
        <strain evidence="6">JCM 16183</strain>
    </source>
</reference>
<dbReference type="InterPro" id="IPR006094">
    <property type="entry name" value="Oxid_FAD_bind_N"/>
</dbReference>
<evidence type="ECO:0000256" key="1">
    <source>
        <dbReference type="ARBA" id="ARBA00001974"/>
    </source>
</evidence>
<organism evidence="6 7">
    <name type="scientific">Caldinitratiruptor microaerophilus</name>
    <dbReference type="NCBI Taxonomy" id="671077"/>
    <lineage>
        <taxon>Bacteria</taxon>
        <taxon>Bacillati</taxon>
        <taxon>Bacillota</taxon>
        <taxon>Clostridia</taxon>
        <taxon>Eubacteriales</taxon>
        <taxon>Symbiobacteriaceae</taxon>
        <taxon>Caldinitratiruptor</taxon>
    </lineage>
</organism>
<evidence type="ECO:0000259" key="5">
    <source>
        <dbReference type="PROSITE" id="PS51387"/>
    </source>
</evidence>
<dbReference type="InterPro" id="IPR016171">
    <property type="entry name" value="Vanillyl_alc_oxidase_C-sub2"/>
</dbReference>
<evidence type="ECO:0000256" key="3">
    <source>
        <dbReference type="ARBA" id="ARBA00022827"/>
    </source>
</evidence>
<dbReference type="GO" id="GO:0071949">
    <property type="term" value="F:FAD binding"/>
    <property type="evidence" value="ECO:0007669"/>
    <property type="project" value="InterPro"/>
</dbReference>
<sequence length="487" mass="52605">MTEEMAHEDVIRELQAIVGPRWVLHRPEDLLAYECDGYTLERRPPLAVVQPDSTEEVSRVLRALHRRRIPFIPRGAGTGLSGGAIPQGGEVVISLTRMNRLLEVDVENQRAVVQPGHVNLHLTQKVQGHGYYYAPDPSSQYACTLGGNVAENAGGPHCLKYGVTMNHVLGLTLVLPDGEVVRLGGKAWDYPGYDLVGLVVGSEGTMGVVTEIVVRLLRRPQAVKTCLALFDTVEDASRTVSGITARGIIPAALELMDRLAIDAVEKGNFPVGYPPDIQAVLIAEVDGLAAGLDDQMERIVAVCRENNVREVRVARTDAERALWWNNRKTAFGAMGKLAPDYYVQDGVIPRSKLTEVLRRIDEISREYGLPVANVFHAGDGNLHPLVLYDRRQPGVVEKVVKAGSAILKACVDAGGTISGEHGIGIEKREDMRLVFTQADLDAQSCVREVFDPDGLANPGKLLPSPARCVDIRALPVAGAAGGAGRAG</sequence>
<dbReference type="PANTHER" id="PTHR42934">
    <property type="entry name" value="GLYCOLATE OXIDASE SUBUNIT GLCD"/>
    <property type="match status" value="1"/>
</dbReference>
<name>A0AA35CQ03_9FIRM</name>
<dbReference type="PROSITE" id="PS51387">
    <property type="entry name" value="FAD_PCMH"/>
    <property type="match status" value="1"/>
</dbReference>
<dbReference type="SUPFAM" id="SSF56176">
    <property type="entry name" value="FAD-binding/transporter-associated domain-like"/>
    <property type="match status" value="1"/>
</dbReference>
<dbReference type="AlphaFoldDB" id="A0AA35CQ03"/>
<keyword evidence="3" id="KW-0274">FAD</keyword>
<dbReference type="SUPFAM" id="SSF55103">
    <property type="entry name" value="FAD-linked oxidases, C-terminal domain"/>
    <property type="match status" value="1"/>
</dbReference>
<dbReference type="InterPro" id="IPR016166">
    <property type="entry name" value="FAD-bd_PCMH"/>
</dbReference>
<dbReference type="PANTHER" id="PTHR42934:SF1">
    <property type="entry name" value="GLYCOLATE OXIDASE SUBUNIT GLCD"/>
    <property type="match status" value="1"/>
</dbReference>
<dbReference type="InterPro" id="IPR051914">
    <property type="entry name" value="FAD-linked_OxidoTrans_Type4"/>
</dbReference>
<protein>
    <submittedName>
        <fullName evidence="6">FAD-binding protein</fullName>
    </submittedName>
</protein>
<dbReference type="Gene3D" id="3.30.43.10">
    <property type="entry name" value="Uridine Diphospho-n-acetylenolpyruvylglucosamine Reductase, domain 2"/>
    <property type="match status" value="1"/>
</dbReference>
<comment type="cofactor">
    <cofactor evidence="1">
        <name>FAD</name>
        <dbReference type="ChEBI" id="CHEBI:57692"/>
    </cofactor>
</comment>
<evidence type="ECO:0000256" key="4">
    <source>
        <dbReference type="ARBA" id="ARBA00023002"/>
    </source>
</evidence>
<proteinExistence type="predicted"/>
<dbReference type="Gene3D" id="3.30.465.10">
    <property type="match status" value="1"/>
</dbReference>
<dbReference type="Proteomes" id="UP001163687">
    <property type="component" value="Chromosome"/>
</dbReference>
<gene>
    <name evidence="6" type="primary">glcD</name>
    <name evidence="6" type="ORF">caldi_31420</name>
</gene>
<dbReference type="InterPro" id="IPR016164">
    <property type="entry name" value="FAD-linked_Oxase-like_C"/>
</dbReference>
<evidence type="ECO:0000313" key="6">
    <source>
        <dbReference type="EMBL" id="BDG62052.1"/>
    </source>
</evidence>
<dbReference type="Pfam" id="PF02913">
    <property type="entry name" value="FAD-oxidase_C"/>
    <property type="match status" value="1"/>
</dbReference>
<dbReference type="InterPro" id="IPR016167">
    <property type="entry name" value="FAD-bd_PCMH_sub1"/>
</dbReference>
<dbReference type="InterPro" id="IPR016169">
    <property type="entry name" value="FAD-bd_PCMH_sub2"/>
</dbReference>
<dbReference type="EMBL" id="AP025628">
    <property type="protein sequence ID" value="BDG62052.1"/>
    <property type="molecule type" value="Genomic_DNA"/>
</dbReference>
<dbReference type="Gene3D" id="3.30.70.2740">
    <property type="match status" value="1"/>
</dbReference>
<dbReference type="KEGG" id="cmic:caldi_31420"/>
<dbReference type="Gene3D" id="1.10.45.10">
    <property type="entry name" value="Vanillyl-alcohol Oxidase, Chain A, domain 4"/>
    <property type="match status" value="1"/>
</dbReference>
<keyword evidence="7" id="KW-1185">Reference proteome</keyword>
<evidence type="ECO:0000313" key="7">
    <source>
        <dbReference type="Proteomes" id="UP001163687"/>
    </source>
</evidence>
<dbReference type="Gene3D" id="3.30.70.2190">
    <property type="match status" value="1"/>
</dbReference>